<keyword evidence="1 4" id="KW-0808">Transferase</keyword>
<organism evidence="4 5">
    <name type="scientific">Flavobacterium pallidum</name>
    <dbReference type="NCBI Taxonomy" id="2172098"/>
    <lineage>
        <taxon>Bacteria</taxon>
        <taxon>Pseudomonadati</taxon>
        <taxon>Bacteroidota</taxon>
        <taxon>Flavobacteriia</taxon>
        <taxon>Flavobacteriales</taxon>
        <taxon>Flavobacteriaceae</taxon>
        <taxon>Flavobacterium</taxon>
    </lineage>
</organism>
<dbReference type="OrthoDB" id="9803233at2"/>
<dbReference type="Gene3D" id="3.40.630.30">
    <property type="match status" value="1"/>
</dbReference>
<evidence type="ECO:0000313" key="5">
    <source>
        <dbReference type="Proteomes" id="UP000244937"/>
    </source>
</evidence>
<reference evidence="4 5" key="1">
    <citation type="submission" date="2018-05" db="EMBL/GenBank/DDBJ databases">
        <title>Genome sequencing of Flavobacterium sp. HYN0049.</title>
        <authorList>
            <person name="Yi H."/>
            <person name="Baek C."/>
        </authorList>
    </citation>
    <scope>NUCLEOTIDE SEQUENCE [LARGE SCALE GENOMIC DNA]</scope>
    <source>
        <strain evidence="4 5">HYN0049</strain>
    </source>
</reference>
<dbReference type="Pfam" id="PF00583">
    <property type="entry name" value="Acetyltransf_1"/>
    <property type="match status" value="1"/>
</dbReference>
<dbReference type="RefSeq" id="WP_108903803.1">
    <property type="nucleotide sequence ID" value="NZ_CP029187.1"/>
</dbReference>
<accession>A0A2S1SHY4</accession>
<evidence type="ECO:0000256" key="1">
    <source>
        <dbReference type="ARBA" id="ARBA00022679"/>
    </source>
</evidence>
<name>A0A2S1SHY4_9FLAO</name>
<dbReference type="InterPro" id="IPR016181">
    <property type="entry name" value="Acyl_CoA_acyltransferase"/>
</dbReference>
<proteinExistence type="predicted"/>
<evidence type="ECO:0000256" key="2">
    <source>
        <dbReference type="ARBA" id="ARBA00023315"/>
    </source>
</evidence>
<dbReference type="KEGG" id="fpal:HYN49_09010"/>
<sequence length="150" mass="16780">MIKYIRTDSENPDFIDLVCLLDADLAIRDGEDHAFYAQFNKIATLKNVIVAYENHVAVGCGAFKGYTPDIVEVKRMFVPEKLRGKGIASGLLSELEEWVKELGYKGCILETGIKQPEAIALYHKNGYKIIPNFGQYAGIENSVCFEKNLS</sequence>
<dbReference type="EMBL" id="CP029187">
    <property type="protein sequence ID" value="AWI26024.1"/>
    <property type="molecule type" value="Genomic_DNA"/>
</dbReference>
<keyword evidence="5" id="KW-1185">Reference proteome</keyword>
<gene>
    <name evidence="4" type="ORF">HYN49_09010</name>
</gene>
<dbReference type="InterPro" id="IPR000182">
    <property type="entry name" value="GNAT_dom"/>
</dbReference>
<evidence type="ECO:0000259" key="3">
    <source>
        <dbReference type="PROSITE" id="PS51186"/>
    </source>
</evidence>
<protein>
    <submittedName>
        <fullName evidence="4">GNAT family N-acetyltransferase</fullName>
    </submittedName>
</protein>
<dbReference type="AlphaFoldDB" id="A0A2S1SHY4"/>
<dbReference type="SUPFAM" id="SSF55729">
    <property type="entry name" value="Acyl-CoA N-acyltransferases (Nat)"/>
    <property type="match status" value="1"/>
</dbReference>
<dbReference type="InterPro" id="IPR050832">
    <property type="entry name" value="Bact_Acetyltransf"/>
</dbReference>
<keyword evidence="2" id="KW-0012">Acyltransferase</keyword>
<feature type="domain" description="N-acetyltransferase" evidence="3">
    <location>
        <begin position="3"/>
        <end position="150"/>
    </location>
</feature>
<dbReference type="CDD" id="cd04301">
    <property type="entry name" value="NAT_SF"/>
    <property type="match status" value="1"/>
</dbReference>
<evidence type="ECO:0000313" key="4">
    <source>
        <dbReference type="EMBL" id="AWI26024.1"/>
    </source>
</evidence>
<dbReference type="PROSITE" id="PS51186">
    <property type="entry name" value="GNAT"/>
    <property type="match status" value="1"/>
</dbReference>
<dbReference type="GO" id="GO:0016747">
    <property type="term" value="F:acyltransferase activity, transferring groups other than amino-acyl groups"/>
    <property type="evidence" value="ECO:0007669"/>
    <property type="project" value="InterPro"/>
</dbReference>
<dbReference type="Proteomes" id="UP000244937">
    <property type="component" value="Chromosome"/>
</dbReference>
<dbReference type="PANTHER" id="PTHR43877">
    <property type="entry name" value="AMINOALKYLPHOSPHONATE N-ACETYLTRANSFERASE-RELATED-RELATED"/>
    <property type="match status" value="1"/>
</dbReference>
<dbReference type="PANTHER" id="PTHR43877:SF2">
    <property type="entry name" value="AMINOALKYLPHOSPHONATE N-ACETYLTRANSFERASE-RELATED"/>
    <property type="match status" value="1"/>
</dbReference>